<evidence type="ECO:0000256" key="5">
    <source>
        <dbReference type="SAM" id="MobiDB-lite"/>
    </source>
</evidence>
<keyword evidence="9" id="KW-1185">Reference proteome</keyword>
<keyword evidence="6" id="KW-0812">Transmembrane</keyword>
<feature type="compositionally biased region" description="Pro residues" evidence="5">
    <location>
        <begin position="308"/>
        <end position="320"/>
    </location>
</feature>
<dbReference type="RefSeq" id="WP_204021706.1">
    <property type="nucleotide sequence ID" value="NZ_BOOW01000007.1"/>
</dbReference>
<accession>A0A919RDQ9</accession>
<dbReference type="InterPro" id="IPR011009">
    <property type="entry name" value="Kinase-like_dom_sf"/>
</dbReference>
<dbReference type="GO" id="GO:0004674">
    <property type="term" value="F:protein serine/threonine kinase activity"/>
    <property type="evidence" value="ECO:0007669"/>
    <property type="project" value="TreeGrafter"/>
</dbReference>
<keyword evidence="4" id="KW-0067">ATP-binding</keyword>
<proteinExistence type="predicted"/>
<organism evidence="8 9">
    <name type="scientific">Sinosporangium siamense</name>
    <dbReference type="NCBI Taxonomy" id="1367973"/>
    <lineage>
        <taxon>Bacteria</taxon>
        <taxon>Bacillati</taxon>
        <taxon>Actinomycetota</taxon>
        <taxon>Actinomycetes</taxon>
        <taxon>Streptosporangiales</taxon>
        <taxon>Streptosporangiaceae</taxon>
        <taxon>Sinosporangium</taxon>
    </lineage>
</organism>
<dbReference type="Pfam" id="PF00069">
    <property type="entry name" value="Pkinase"/>
    <property type="match status" value="1"/>
</dbReference>
<dbReference type="AlphaFoldDB" id="A0A919RDQ9"/>
<dbReference type="PANTHER" id="PTHR43289:SF34">
    <property type="entry name" value="SERINE_THREONINE-PROTEIN KINASE YBDM-RELATED"/>
    <property type="match status" value="1"/>
</dbReference>
<dbReference type="EMBL" id="BOOW01000007">
    <property type="protein sequence ID" value="GII90890.1"/>
    <property type="molecule type" value="Genomic_DNA"/>
</dbReference>
<dbReference type="PROSITE" id="PS00108">
    <property type="entry name" value="PROTEIN_KINASE_ST"/>
    <property type="match status" value="1"/>
</dbReference>
<dbReference type="Proteomes" id="UP000606172">
    <property type="component" value="Unassembled WGS sequence"/>
</dbReference>
<evidence type="ECO:0000256" key="1">
    <source>
        <dbReference type="ARBA" id="ARBA00022679"/>
    </source>
</evidence>
<dbReference type="CDD" id="cd14014">
    <property type="entry name" value="STKc_PknB_like"/>
    <property type="match status" value="1"/>
</dbReference>
<keyword evidence="3" id="KW-0418">Kinase</keyword>
<dbReference type="PROSITE" id="PS50011">
    <property type="entry name" value="PROTEIN_KINASE_DOM"/>
    <property type="match status" value="1"/>
</dbReference>
<evidence type="ECO:0000256" key="2">
    <source>
        <dbReference type="ARBA" id="ARBA00022741"/>
    </source>
</evidence>
<protein>
    <recommendedName>
        <fullName evidence="7">Protein kinase domain-containing protein</fullName>
    </recommendedName>
</protein>
<dbReference type="InterPro" id="IPR000719">
    <property type="entry name" value="Prot_kinase_dom"/>
</dbReference>
<dbReference type="GO" id="GO:0005524">
    <property type="term" value="F:ATP binding"/>
    <property type="evidence" value="ECO:0007669"/>
    <property type="project" value="UniProtKB-KW"/>
</dbReference>
<feature type="region of interest" description="Disordered" evidence="5">
    <location>
        <begin position="286"/>
        <end position="320"/>
    </location>
</feature>
<evidence type="ECO:0000259" key="7">
    <source>
        <dbReference type="PROSITE" id="PS50011"/>
    </source>
</evidence>
<evidence type="ECO:0000256" key="3">
    <source>
        <dbReference type="ARBA" id="ARBA00022777"/>
    </source>
</evidence>
<name>A0A919RDQ9_9ACTN</name>
<dbReference type="Gene3D" id="1.10.510.10">
    <property type="entry name" value="Transferase(Phosphotransferase) domain 1"/>
    <property type="match status" value="1"/>
</dbReference>
<keyword evidence="2" id="KW-0547">Nucleotide-binding</keyword>
<evidence type="ECO:0000256" key="6">
    <source>
        <dbReference type="SAM" id="Phobius"/>
    </source>
</evidence>
<gene>
    <name evidence="8" type="ORF">Ssi02_11210</name>
</gene>
<feature type="domain" description="Protein kinase" evidence="7">
    <location>
        <begin position="18"/>
        <end position="277"/>
    </location>
</feature>
<evidence type="ECO:0000313" key="8">
    <source>
        <dbReference type="EMBL" id="GII90890.1"/>
    </source>
</evidence>
<dbReference type="Gene3D" id="3.30.200.20">
    <property type="entry name" value="Phosphorylase Kinase, domain 1"/>
    <property type="match status" value="1"/>
</dbReference>
<feature type="transmembrane region" description="Helical" evidence="6">
    <location>
        <begin position="330"/>
        <end position="352"/>
    </location>
</feature>
<comment type="caution">
    <text evidence="8">The sequence shown here is derived from an EMBL/GenBank/DDBJ whole genome shotgun (WGS) entry which is preliminary data.</text>
</comment>
<keyword evidence="1" id="KW-0808">Transferase</keyword>
<sequence length="353" mass="36811">MPQIAPLMAGDPERLGRFRLVGRIGEGGQGVVYLGVGESGDQAAVKLLHMRFTGDARARSRFARELRASQRVASFCTARVVEADIEGDTPYIASEFIAGRSLGAVVETGGPVSGTTLERLAVGTATALTAIHRAAIVHRDFKPDNVLMAADGPRVVDFGIARLVDTGTITSRAVGTPAYLAPEQISGSEVGTFTDVFAWGSTIMFAATGTDTFGGSSIAVVLNRVLNHDVDVSALPEPLRGAVSLALSKNPAERPSAEQVLRRLLGRPGGDAATSLLDHGVQVATPGRGDASAPMSPPTLPVRMPTLAPSPRPEPVEAPPPAETWSPFRWMLIAAITLIVAAATAAVLLLLFG</sequence>
<evidence type="ECO:0000256" key="4">
    <source>
        <dbReference type="ARBA" id="ARBA00022840"/>
    </source>
</evidence>
<dbReference type="SUPFAM" id="SSF56112">
    <property type="entry name" value="Protein kinase-like (PK-like)"/>
    <property type="match status" value="1"/>
</dbReference>
<dbReference type="PANTHER" id="PTHR43289">
    <property type="entry name" value="MITOGEN-ACTIVATED PROTEIN KINASE KINASE KINASE 20-RELATED"/>
    <property type="match status" value="1"/>
</dbReference>
<keyword evidence="6" id="KW-1133">Transmembrane helix</keyword>
<keyword evidence="6" id="KW-0472">Membrane</keyword>
<evidence type="ECO:0000313" key="9">
    <source>
        <dbReference type="Proteomes" id="UP000606172"/>
    </source>
</evidence>
<reference evidence="8" key="1">
    <citation type="submission" date="2021-01" db="EMBL/GenBank/DDBJ databases">
        <title>Whole genome shotgun sequence of Sinosporangium siamense NBRC 109515.</title>
        <authorList>
            <person name="Komaki H."/>
            <person name="Tamura T."/>
        </authorList>
    </citation>
    <scope>NUCLEOTIDE SEQUENCE</scope>
    <source>
        <strain evidence="8">NBRC 109515</strain>
    </source>
</reference>
<dbReference type="InterPro" id="IPR008271">
    <property type="entry name" value="Ser/Thr_kinase_AS"/>
</dbReference>